<accession>A0ABW5E337</accession>
<keyword evidence="2" id="KW-0378">Hydrolase</keyword>
<dbReference type="PANTHER" id="PTHR43751">
    <property type="entry name" value="SULFATASE"/>
    <property type="match status" value="1"/>
</dbReference>
<reference evidence="5" key="1">
    <citation type="journal article" date="2019" name="Int. J. Syst. Evol. Microbiol.">
        <title>The Global Catalogue of Microorganisms (GCM) 10K type strain sequencing project: providing services to taxonomists for standard genome sequencing and annotation.</title>
        <authorList>
            <consortium name="The Broad Institute Genomics Platform"/>
            <consortium name="The Broad Institute Genome Sequencing Center for Infectious Disease"/>
            <person name="Wu L."/>
            <person name="Ma J."/>
        </authorList>
    </citation>
    <scope>NUCLEOTIDE SEQUENCE [LARGE SCALE GENOMIC DNA]</scope>
    <source>
        <strain evidence="5">JCM 16545</strain>
    </source>
</reference>
<comment type="caution">
    <text evidence="4">The sequence shown here is derived from an EMBL/GenBank/DDBJ whole genome shotgun (WGS) entry which is preliminary data.</text>
</comment>
<dbReference type="Proteomes" id="UP001597297">
    <property type="component" value="Unassembled WGS sequence"/>
</dbReference>
<proteinExistence type="inferred from homology"/>
<dbReference type="InterPro" id="IPR024607">
    <property type="entry name" value="Sulfatase_CS"/>
</dbReference>
<protein>
    <submittedName>
        <fullName evidence="4">Sulfatase-like hydrolase/transferase</fullName>
    </submittedName>
</protein>
<dbReference type="Pfam" id="PF00884">
    <property type="entry name" value="Sulfatase"/>
    <property type="match status" value="1"/>
</dbReference>
<dbReference type="InterPro" id="IPR017850">
    <property type="entry name" value="Alkaline_phosphatase_core_sf"/>
</dbReference>
<dbReference type="EMBL" id="JBHUJC010000027">
    <property type="protein sequence ID" value="MFD2276747.1"/>
    <property type="molecule type" value="Genomic_DNA"/>
</dbReference>
<evidence type="ECO:0000256" key="1">
    <source>
        <dbReference type="ARBA" id="ARBA00008779"/>
    </source>
</evidence>
<dbReference type="SUPFAM" id="SSF53649">
    <property type="entry name" value="Alkaline phosphatase-like"/>
    <property type="match status" value="1"/>
</dbReference>
<evidence type="ECO:0000256" key="2">
    <source>
        <dbReference type="ARBA" id="ARBA00022801"/>
    </source>
</evidence>
<gene>
    <name evidence="4" type="ORF">ACFSQZ_09730</name>
</gene>
<sequence>MKNNVFKISGLMGISLLRRTCAGFFLCSCVVVNAEVAEQDSKPNVIFLFSDDQRYDSLGMTGDPLTQTPHLDQLAKEGVFFDQAFVTSPICGPSRANIFTGQWERKNRIGFSSVSKNVITEEVFATSFLMQLKQAGYSTAFLGKHHTKIVDRNNTPLRENIDFCYYGEGHLGFHPAKKHKAFSNLKTKSQTEGIFEATQAYLKQGSEFDYFYENADPSFKESLNRRDPKKPFCAWINFNLPHQSSLSGMGSDANDPEFYSMLYADKKDQIIIPNDKPLFPDEVLTIAKMPGYYRLNGNALRVTKLKTARAVYGIDQYLQNLRELLSDLGEDENTIIIFCSDNGLIYGEHGISGKSMLYEEAVHVPLIIYSPFMDSGTAGKRLDSLVVAQDIPATILDLCGVQVPDSYQGQSMVPLIEGNDSNWRKEVFLENLFTDQEYPRAESVRSEKFKYIRYFSRENDRKKYLPDASIEGEKPIYEELFDLSKDPKEQVNLATNPEYASVLAAHRERCQELVVELAE</sequence>
<dbReference type="InterPro" id="IPR052701">
    <property type="entry name" value="GAG_Ulvan_Degrading_Sulfatases"/>
</dbReference>
<dbReference type="PANTHER" id="PTHR43751:SF1">
    <property type="entry name" value="SULFATASE ATSG-RELATED"/>
    <property type="match status" value="1"/>
</dbReference>
<organism evidence="4 5">
    <name type="scientific">Rubritalea spongiae</name>
    <dbReference type="NCBI Taxonomy" id="430797"/>
    <lineage>
        <taxon>Bacteria</taxon>
        <taxon>Pseudomonadati</taxon>
        <taxon>Verrucomicrobiota</taxon>
        <taxon>Verrucomicrobiia</taxon>
        <taxon>Verrucomicrobiales</taxon>
        <taxon>Rubritaleaceae</taxon>
        <taxon>Rubritalea</taxon>
    </lineage>
</organism>
<feature type="domain" description="Sulfatase N-terminal" evidence="3">
    <location>
        <begin position="43"/>
        <end position="401"/>
    </location>
</feature>
<dbReference type="InterPro" id="IPR000917">
    <property type="entry name" value="Sulfatase_N"/>
</dbReference>
<keyword evidence="5" id="KW-1185">Reference proteome</keyword>
<dbReference type="Gene3D" id="3.40.720.10">
    <property type="entry name" value="Alkaline Phosphatase, subunit A"/>
    <property type="match status" value="1"/>
</dbReference>
<evidence type="ECO:0000313" key="5">
    <source>
        <dbReference type="Proteomes" id="UP001597297"/>
    </source>
</evidence>
<name>A0ABW5E337_9BACT</name>
<dbReference type="PROSITE" id="PS00523">
    <property type="entry name" value="SULFATASE_1"/>
    <property type="match status" value="1"/>
</dbReference>
<evidence type="ECO:0000259" key="3">
    <source>
        <dbReference type="Pfam" id="PF00884"/>
    </source>
</evidence>
<comment type="similarity">
    <text evidence="1">Belongs to the sulfatase family.</text>
</comment>
<dbReference type="RefSeq" id="WP_377095788.1">
    <property type="nucleotide sequence ID" value="NZ_JBHSJM010000001.1"/>
</dbReference>
<evidence type="ECO:0000313" key="4">
    <source>
        <dbReference type="EMBL" id="MFD2276747.1"/>
    </source>
</evidence>